<protein>
    <submittedName>
        <fullName evidence="1">Acetyltransferase</fullName>
    </submittedName>
</protein>
<dbReference type="KEGG" id="mru:mru_0422"/>
<dbReference type="PATRIC" id="fig|634498.28.peg.424"/>
<dbReference type="InterPro" id="IPR023213">
    <property type="entry name" value="CAT-like_dom_sf"/>
</dbReference>
<sequence>MKEIEFDLKNNPFYNFLSSRYSMSARLNVEKMWNYSKENDLSFFTLSLAALINSLNEIPEMRRRIVNGKVIEYDYLDAVCPIMDEDSGIYKEMRVKAPQRFDEILDWHDYVQEHERKILNGTEDAFEVKTTERDELNIANFSCIPWVDFDSITNCTASSNQIQPLITWGKVNEDYEMTVAITVSHIFVNGRELAYFYQFAQDNFNNLF</sequence>
<dbReference type="Pfam" id="PF00302">
    <property type="entry name" value="CAT"/>
    <property type="match status" value="1"/>
</dbReference>
<accession>D3E0M7</accession>
<dbReference type="SUPFAM" id="SSF52777">
    <property type="entry name" value="CoA-dependent acyltransferases"/>
    <property type="match status" value="1"/>
</dbReference>
<organism evidence="1 2">
    <name type="scientific">Methanobrevibacter ruminantium (strain ATCC 35063 / DSM 1093 / JCM 13430 / OCM 146 / M1)</name>
    <name type="common">Methanobacterium ruminantium</name>
    <dbReference type="NCBI Taxonomy" id="634498"/>
    <lineage>
        <taxon>Archaea</taxon>
        <taxon>Methanobacteriati</taxon>
        <taxon>Methanobacteriota</taxon>
        <taxon>Methanomada group</taxon>
        <taxon>Methanobacteria</taxon>
        <taxon>Methanobacteriales</taxon>
        <taxon>Methanobacteriaceae</taxon>
        <taxon>Methanobrevibacter</taxon>
    </lineage>
</organism>
<dbReference type="STRING" id="634498.mru_0422"/>
<gene>
    <name evidence="1" type="ordered locus">mru_0422</name>
</gene>
<dbReference type="eggNOG" id="arCOG05188">
    <property type="taxonomic scope" value="Archaea"/>
</dbReference>
<dbReference type="GO" id="GO:0008811">
    <property type="term" value="F:chloramphenicol O-acetyltransferase activity"/>
    <property type="evidence" value="ECO:0007669"/>
    <property type="project" value="InterPro"/>
</dbReference>
<proteinExistence type="predicted"/>
<evidence type="ECO:0000313" key="2">
    <source>
        <dbReference type="Proteomes" id="UP000008680"/>
    </source>
</evidence>
<dbReference type="OrthoDB" id="74211at2157"/>
<dbReference type="Proteomes" id="UP000008680">
    <property type="component" value="Chromosome"/>
</dbReference>
<dbReference type="PANTHER" id="PTHR38474">
    <property type="entry name" value="SLR0299 PROTEIN"/>
    <property type="match status" value="1"/>
</dbReference>
<evidence type="ECO:0000313" key="1">
    <source>
        <dbReference type="EMBL" id="ADC46273.1"/>
    </source>
</evidence>
<dbReference type="EMBL" id="CP001719">
    <property type="protein sequence ID" value="ADC46273.1"/>
    <property type="molecule type" value="Genomic_DNA"/>
</dbReference>
<name>D3E0M7_METRM</name>
<dbReference type="Gene3D" id="3.30.559.10">
    <property type="entry name" value="Chloramphenicol acetyltransferase-like domain"/>
    <property type="match status" value="1"/>
</dbReference>
<dbReference type="AlphaFoldDB" id="D3E0M7"/>
<dbReference type="GeneID" id="8770062"/>
<dbReference type="SMART" id="SM01059">
    <property type="entry name" value="CAT"/>
    <property type="match status" value="1"/>
</dbReference>
<reference evidence="1 2" key="1">
    <citation type="journal article" date="2010" name="PLoS ONE">
        <title>The genome sequence of the rumen methanogen Methanobrevibacter ruminantium reveals new possibilities for controlling ruminant methane emissions.</title>
        <authorList>
            <person name="Leahy S.C."/>
            <person name="Kelly W.J."/>
            <person name="Altermann E."/>
            <person name="Ronimus R.S."/>
            <person name="Yeoman C.J."/>
            <person name="Pacheco D.M."/>
            <person name="Li D."/>
            <person name="Kong Z."/>
            <person name="McTavish S."/>
            <person name="Sang C."/>
            <person name="Lambie S.C."/>
            <person name="Janssen P.H."/>
            <person name="Dey D."/>
            <person name="Attwood G.T."/>
        </authorList>
    </citation>
    <scope>NUCLEOTIDE SEQUENCE [LARGE SCALE GENOMIC DNA]</scope>
    <source>
        <strain evidence="2">ATCC 35063 / DSM 1093 / JCM 13430 / OCM 146 / M1</strain>
    </source>
</reference>
<dbReference type="InterPro" id="IPR001707">
    <property type="entry name" value="Cmp_AcTrfase"/>
</dbReference>
<dbReference type="RefSeq" id="WP_012955224.1">
    <property type="nucleotide sequence ID" value="NC_013790.1"/>
</dbReference>
<dbReference type="HOGENOM" id="CLU_093121_0_0_2"/>
<keyword evidence="2" id="KW-1185">Reference proteome</keyword>
<dbReference type="PANTHER" id="PTHR38474:SF1">
    <property type="entry name" value="SLR0299 PROTEIN"/>
    <property type="match status" value="1"/>
</dbReference>